<dbReference type="GO" id="GO:0030145">
    <property type="term" value="F:manganese ion binding"/>
    <property type="evidence" value="ECO:0007669"/>
    <property type="project" value="UniProtKB-UniRule"/>
</dbReference>
<keyword evidence="8" id="KW-0464">Manganese</keyword>
<keyword evidence="5 8" id="KW-0645">Protease</keyword>
<dbReference type="Gene3D" id="3.40.220.10">
    <property type="entry name" value="Leucine Aminopeptidase, subunit E, domain 1"/>
    <property type="match status" value="1"/>
</dbReference>
<keyword evidence="6 8" id="KW-0378">Hydrolase</keyword>
<dbReference type="EC" id="3.4.11.1" evidence="8"/>
<gene>
    <name evidence="8" type="primary">pepA</name>
    <name evidence="11" type="ORF">CFRA_08275</name>
</gene>
<evidence type="ECO:0000256" key="2">
    <source>
        <dbReference type="ARBA" id="ARBA00000967"/>
    </source>
</evidence>
<feature type="binding site" evidence="8">
    <location>
        <position position="303"/>
    </location>
    <ligand>
        <name>Mn(2+)</name>
        <dbReference type="ChEBI" id="CHEBI:29035"/>
        <label>1</label>
    </ligand>
</feature>
<evidence type="ECO:0000313" key="11">
    <source>
        <dbReference type="EMBL" id="APT89251.1"/>
    </source>
</evidence>
<dbReference type="HAMAP" id="MF_00181">
    <property type="entry name" value="Cytosol_peptidase_M17"/>
    <property type="match status" value="1"/>
</dbReference>
<proteinExistence type="inferred from homology"/>
<dbReference type="PANTHER" id="PTHR11963:SF23">
    <property type="entry name" value="CYTOSOL AMINOPEPTIDASE"/>
    <property type="match status" value="1"/>
</dbReference>
<feature type="active site" evidence="8">
    <location>
        <position position="384"/>
    </location>
</feature>
<dbReference type="InterPro" id="IPR023042">
    <property type="entry name" value="Peptidase_M17_leu_NH2_pept"/>
</dbReference>
<comment type="similarity">
    <text evidence="3 8">Belongs to the peptidase M17 family.</text>
</comment>
<comment type="catalytic activity">
    <reaction evidence="1 8">
        <text>Release of an N-terminal amino acid, Xaa-|-Yaa-, in which Xaa is preferably Leu, but may be other amino acids including Pro although not Arg or Lys, and Yaa may be Pro. Amino acid amides and methyl esters are also readily hydrolyzed, but rates on arylamides are exceedingly low.</text>
        <dbReference type="EC" id="3.4.11.1"/>
    </reaction>
</comment>
<keyword evidence="12" id="KW-1185">Reference proteome</keyword>
<comment type="cofactor">
    <cofactor evidence="8">
        <name>Mn(2+)</name>
        <dbReference type="ChEBI" id="CHEBI:29035"/>
    </cofactor>
    <text evidence="8">Binds 2 manganese ions per subunit.</text>
</comment>
<dbReference type="NCBIfam" id="NF002073">
    <property type="entry name" value="PRK00913.1-2"/>
    <property type="match status" value="1"/>
</dbReference>
<dbReference type="Proteomes" id="UP000185434">
    <property type="component" value="Chromosome"/>
</dbReference>
<dbReference type="Gene3D" id="3.40.630.10">
    <property type="entry name" value="Zn peptidases"/>
    <property type="match status" value="1"/>
</dbReference>
<feature type="active site" evidence="8">
    <location>
        <position position="310"/>
    </location>
</feature>
<dbReference type="EC" id="3.4.11.10" evidence="8"/>
<dbReference type="Pfam" id="PF00883">
    <property type="entry name" value="Peptidase_M17"/>
    <property type="match status" value="1"/>
</dbReference>
<reference evidence="11 12" key="1">
    <citation type="submission" date="2014-08" db="EMBL/GenBank/DDBJ databases">
        <title>Complete genome sequence of Corynebacterium frankenforstense ST18(T) (=DSM 45800(T)), isolated from raw cow milk.</title>
        <authorList>
            <person name="Ruckert C."/>
            <person name="Albersmeier A."/>
            <person name="Winkler A."/>
            <person name="Lipski A."/>
            <person name="Kalinowski J."/>
        </authorList>
    </citation>
    <scope>NUCLEOTIDE SEQUENCE [LARGE SCALE GENOMIC DNA]</scope>
    <source>
        <strain evidence="11 12">ST18</strain>
    </source>
</reference>
<feature type="binding site" evidence="8">
    <location>
        <position position="382"/>
    </location>
    <ligand>
        <name>Mn(2+)</name>
        <dbReference type="ChEBI" id="CHEBI:29035"/>
        <label>2</label>
    </ligand>
</feature>
<feature type="binding site" evidence="8">
    <location>
        <position position="298"/>
    </location>
    <ligand>
        <name>Mn(2+)</name>
        <dbReference type="ChEBI" id="CHEBI:29035"/>
        <label>2</label>
    </ligand>
</feature>
<dbReference type="GO" id="GO:0070006">
    <property type="term" value="F:metalloaminopeptidase activity"/>
    <property type="evidence" value="ECO:0007669"/>
    <property type="project" value="InterPro"/>
</dbReference>
<evidence type="ECO:0000256" key="8">
    <source>
        <dbReference type="HAMAP-Rule" id="MF_00181"/>
    </source>
</evidence>
<dbReference type="InterPro" id="IPR000819">
    <property type="entry name" value="Peptidase_M17_C"/>
</dbReference>
<dbReference type="Pfam" id="PF02789">
    <property type="entry name" value="Peptidase_M17_N"/>
    <property type="match status" value="1"/>
</dbReference>
<feature type="binding site" evidence="8">
    <location>
        <position position="303"/>
    </location>
    <ligand>
        <name>Mn(2+)</name>
        <dbReference type="ChEBI" id="CHEBI:29035"/>
        <label>2</label>
    </ligand>
</feature>
<name>A0A1L7CTV3_9CORY</name>
<dbReference type="SUPFAM" id="SSF52949">
    <property type="entry name" value="Macro domain-like"/>
    <property type="match status" value="1"/>
</dbReference>
<comment type="subcellular location">
    <subcellularLocation>
        <location evidence="8">Cytoplasm</location>
    </subcellularLocation>
</comment>
<dbReference type="InterPro" id="IPR043472">
    <property type="entry name" value="Macro_dom-like"/>
</dbReference>
<dbReference type="InterPro" id="IPR008283">
    <property type="entry name" value="Peptidase_M17_N"/>
</dbReference>
<dbReference type="EMBL" id="CP009247">
    <property type="protein sequence ID" value="APT89251.1"/>
    <property type="molecule type" value="Genomic_DNA"/>
</dbReference>
<evidence type="ECO:0000256" key="6">
    <source>
        <dbReference type="ARBA" id="ARBA00022801"/>
    </source>
</evidence>
<feature type="binding site" evidence="8">
    <location>
        <position position="321"/>
    </location>
    <ligand>
        <name>Mn(2+)</name>
        <dbReference type="ChEBI" id="CHEBI:29035"/>
        <label>2</label>
    </ligand>
</feature>
<dbReference type="KEGG" id="cfk:CFRA_08275"/>
<feature type="region of interest" description="Disordered" evidence="9">
    <location>
        <begin position="1"/>
        <end position="22"/>
    </location>
</feature>
<dbReference type="RefSeq" id="WP_075664239.1">
    <property type="nucleotide sequence ID" value="NZ_CP009247.1"/>
</dbReference>
<dbReference type="SUPFAM" id="SSF53187">
    <property type="entry name" value="Zn-dependent exopeptidases"/>
    <property type="match status" value="1"/>
</dbReference>
<evidence type="ECO:0000256" key="1">
    <source>
        <dbReference type="ARBA" id="ARBA00000135"/>
    </source>
</evidence>
<evidence type="ECO:0000313" key="12">
    <source>
        <dbReference type="Proteomes" id="UP000185434"/>
    </source>
</evidence>
<dbReference type="PROSITE" id="PS00631">
    <property type="entry name" value="CYTOSOL_AP"/>
    <property type="match status" value="1"/>
</dbReference>
<evidence type="ECO:0000256" key="3">
    <source>
        <dbReference type="ARBA" id="ARBA00009528"/>
    </source>
</evidence>
<dbReference type="GO" id="GO:0006508">
    <property type="term" value="P:proteolysis"/>
    <property type="evidence" value="ECO:0007669"/>
    <property type="project" value="UniProtKB-KW"/>
</dbReference>
<evidence type="ECO:0000259" key="10">
    <source>
        <dbReference type="PROSITE" id="PS00631"/>
    </source>
</evidence>
<evidence type="ECO:0000256" key="9">
    <source>
        <dbReference type="SAM" id="MobiDB-lite"/>
    </source>
</evidence>
<evidence type="ECO:0000256" key="7">
    <source>
        <dbReference type="ARBA" id="ARBA00049972"/>
    </source>
</evidence>
<keyword evidence="8" id="KW-0479">Metal-binding</keyword>
<dbReference type="AlphaFoldDB" id="A0A1L7CTV3"/>
<comment type="function">
    <text evidence="7 8">Presumably involved in the processing and regular turnover of intracellular proteins. Catalyzes the removal of unsubstituted N-terminal amino acids from various peptides.</text>
</comment>
<evidence type="ECO:0000256" key="4">
    <source>
        <dbReference type="ARBA" id="ARBA00022438"/>
    </source>
</evidence>
<sequence>MSDSALPATGAVAAPRQGKKVPKKAEALVLPLFRAGGEAPADAEADGDREEAEKAPVAAAGETVELPAPEFLGAETLEALLARIEAVGATGEAGEVTRVAAPAEGETGYDAALPAAVIAVGLGAADELDDEVLRRAAGTVARTLTAAEPEFSAVATTLGDFGLRAAVEGWLLGSYRYTGFKAAGAKAPGVTFVADWKGAKKEFVAGQVTAESAVLVRDLVNTPANRLYPAVYADILAATAEEYGVKAEVLDAKALRKQGFGGVLAVGQGSAREPRVVELRWKPKKKKKSTPKLALVGKGITFDTGGISLKPAKTMENMISDMGGSAAAAAAVFAAARLNLDVEVTATVALAENMPSGSATRPGDVITHYGGITSEIINTDAEGRVVLADAIARAAEGEPDYLVETSTLTGAQIVALGNRTAGVMGTEELRDRVAALGREIGENAWAMPLLEEHEEAVVSPVADIRNSPNSRDGGMLYAAMYLSRFVPEGLEWAHVDVAGPSYNTGAPHGYTPKRATGTPVRTFIALAEELAAR</sequence>
<dbReference type="PANTHER" id="PTHR11963">
    <property type="entry name" value="LEUCINE AMINOPEPTIDASE-RELATED"/>
    <property type="match status" value="1"/>
</dbReference>
<organism evidence="11 12">
    <name type="scientific">Corynebacterium frankenforstense DSM 45800</name>
    <dbReference type="NCBI Taxonomy" id="1437875"/>
    <lineage>
        <taxon>Bacteria</taxon>
        <taxon>Bacillati</taxon>
        <taxon>Actinomycetota</taxon>
        <taxon>Actinomycetes</taxon>
        <taxon>Mycobacteriales</taxon>
        <taxon>Corynebacteriaceae</taxon>
        <taxon>Corynebacterium</taxon>
    </lineage>
</organism>
<comment type="catalytic activity">
    <reaction evidence="2 8">
        <text>Release of an N-terminal amino acid, preferentially leucine, but not glutamic or aspartic acids.</text>
        <dbReference type="EC" id="3.4.11.10"/>
    </reaction>
</comment>
<feature type="binding site" evidence="8">
    <location>
        <position position="382"/>
    </location>
    <ligand>
        <name>Mn(2+)</name>
        <dbReference type="ChEBI" id="CHEBI:29035"/>
        <label>1</label>
    </ligand>
</feature>
<keyword evidence="8" id="KW-0963">Cytoplasm</keyword>
<evidence type="ECO:0000256" key="5">
    <source>
        <dbReference type="ARBA" id="ARBA00022670"/>
    </source>
</evidence>
<dbReference type="STRING" id="1437875.CFRA_08275"/>
<feature type="binding site" evidence="8">
    <location>
        <position position="380"/>
    </location>
    <ligand>
        <name>Mn(2+)</name>
        <dbReference type="ChEBI" id="CHEBI:29035"/>
        <label>1</label>
    </ligand>
</feature>
<dbReference type="GO" id="GO:0005737">
    <property type="term" value="C:cytoplasm"/>
    <property type="evidence" value="ECO:0007669"/>
    <property type="project" value="UniProtKB-SubCell"/>
</dbReference>
<keyword evidence="4 8" id="KW-0031">Aminopeptidase</keyword>
<feature type="domain" description="Cytosol aminopeptidase" evidence="10">
    <location>
        <begin position="378"/>
        <end position="385"/>
    </location>
</feature>
<dbReference type="InterPro" id="IPR011356">
    <property type="entry name" value="Leucine_aapep/pepB"/>
</dbReference>
<protein>
    <recommendedName>
        <fullName evidence="8">Probable cytosol aminopeptidase</fullName>
        <ecNumber evidence="8">3.4.11.1</ecNumber>
    </recommendedName>
    <alternativeName>
        <fullName evidence="8">Leucine aminopeptidase</fullName>
        <shortName evidence="8">LAP</shortName>
        <ecNumber evidence="8">3.4.11.10</ecNumber>
    </alternativeName>
    <alternativeName>
        <fullName evidence="8">Leucyl aminopeptidase</fullName>
    </alternativeName>
</protein>
<dbReference type="CDD" id="cd00433">
    <property type="entry name" value="Peptidase_M17"/>
    <property type="match status" value="1"/>
</dbReference>
<accession>A0A1L7CTV3</accession>
<dbReference type="PRINTS" id="PR00481">
    <property type="entry name" value="LAMNOPPTDASE"/>
</dbReference>